<dbReference type="KEGG" id="hhg:XM38_038750"/>
<dbReference type="Gene3D" id="3.40.50.2300">
    <property type="match status" value="1"/>
</dbReference>
<dbReference type="STRING" id="1641165.XM38_03065"/>
<dbReference type="AlphaFoldDB" id="A0A1Z3HRL1"/>
<dbReference type="Proteomes" id="UP000191901">
    <property type="component" value="Chromosome"/>
</dbReference>
<dbReference type="InterPro" id="IPR052893">
    <property type="entry name" value="TCS_response_regulator"/>
</dbReference>
<organism evidence="3 4">
    <name type="scientific">Halomicronema hongdechloris C2206</name>
    <dbReference type="NCBI Taxonomy" id="1641165"/>
    <lineage>
        <taxon>Bacteria</taxon>
        <taxon>Bacillati</taxon>
        <taxon>Cyanobacteriota</taxon>
        <taxon>Cyanophyceae</taxon>
        <taxon>Nodosilineales</taxon>
        <taxon>Nodosilineaceae</taxon>
        <taxon>Halomicronema</taxon>
    </lineage>
</organism>
<dbReference type="SUPFAM" id="SSF52172">
    <property type="entry name" value="CheY-like"/>
    <property type="match status" value="1"/>
</dbReference>
<feature type="modified residue" description="4-aspartylphosphate" evidence="1">
    <location>
        <position position="67"/>
    </location>
</feature>
<evidence type="ECO:0000256" key="1">
    <source>
        <dbReference type="PROSITE-ProRule" id="PRU00169"/>
    </source>
</evidence>
<accession>A0A1Z3HRL1</accession>
<evidence type="ECO:0000259" key="2">
    <source>
        <dbReference type="PROSITE" id="PS50110"/>
    </source>
</evidence>
<keyword evidence="1" id="KW-0597">Phosphoprotein</keyword>
<dbReference type="OrthoDB" id="9793918at2"/>
<dbReference type="EMBL" id="CP021983">
    <property type="protein sequence ID" value="ASC72915.1"/>
    <property type="molecule type" value="Genomic_DNA"/>
</dbReference>
<proteinExistence type="predicted"/>
<dbReference type="GO" id="GO:0000160">
    <property type="term" value="P:phosphorelay signal transduction system"/>
    <property type="evidence" value="ECO:0007669"/>
    <property type="project" value="InterPro"/>
</dbReference>
<evidence type="ECO:0000313" key="3">
    <source>
        <dbReference type="EMBL" id="ASC72915.1"/>
    </source>
</evidence>
<dbReference type="PANTHER" id="PTHR44520:SF2">
    <property type="entry name" value="RESPONSE REGULATOR RCP1"/>
    <property type="match status" value="1"/>
</dbReference>
<sequence length="153" mass="16899">MPALQPCLQILLVDDDPGDVDLVWEALADSRWPVTLQVVSDGEQALAYLRRQGPYENAWRPHLILLDLNMPRKDGRRALAEIKADPDLKGIPVIILTTSEAGDDIDATYDLGASCYITKVASIDKFMGHVQSILAFWVETAVLPGLHIPLERG</sequence>
<dbReference type="PROSITE" id="PS50110">
    <property type="entry name" value="RESPONSE_REGULATORY"/>
    <property type="match status" value="1"/>
</dbReference>
<reference evidence="3 4" key="1">
    <citation type="journal article" date="2016" name="Biochim. Biophys. Acta">
        <title>Characterization of red-shifted phycobilisomes isolated from the chlorophyll f-containing cyanobacterium Halomicronema hongdechloris.</title>
        <authorList>
            <person name="Li Y."/>
            <person name="Lin Y."/>
            <person name="Garvey C.J."/>
            <person name="Birch D."/>
            <person name="Corkery R.W."/>
            <person name="Loughlin P.C."/>
            <person name="Scheer H."/>
            <person name="Willows R.D."/>
            <person name="Chen M."/>
        </authorList>
    </citation>
    <scope>NUCLEOTIDE SEQUENCE [LARGE SCALE GENOMIC DNA]</scope>
    <source>
        <strain evidence="3 4">C2206</strain>
    </source>
</reference>
<gene>
    <name evidence="3" type="primary">rcpA_2</name>
    <name evidence="3" type="ORF">XM38_038750</name>
</gene>
<dbReference type="RefSeq" id="WP_080805815.1">
    <property type="nucleotide sequence ID" value="NZ_CP021983.2"/>
</dbReference>
<evidence type="ECO:0000313" key="4">
    <source>
        <dbReference type="Proteomes" id="UP000191901"/>
    </source>
</evidence>
<dbReference type="SMART" id="SM00448">
    <property type="entry name" value="REC"/>
    <property type="match status" value="1"/>
</dbReference>
<keyword evidence="4" id="KW-1185">Reference proteome</keyword>
<dbReference type="Pfam" id="PF00072">
    <property type="entry name" value="Response_reg"/>
    <property type="match status" value="1"/>
</dbReference>
<dbReference type="CDD" id="cd17557">
    <property type="entry name" value="REC_Rcp-like"/>
    <property type="match status" value="1"/>
</dbReference>
<dbReference type="InterPro" id="IPR001789">
    <property type="entry name" value="Sig_transdc_resp-reg_receiver"/>
</dbReference>
<feature type="domain" description="Response regulatory" evidence="2">
    <location>
        <begin position="9"/>
        <end position="134"/>
    </location>
</feature>
<dbReference type="PANTHER" id="PTHR44520">
    <property type="entry name" value="RESPONSE REGULATOR RCP1-RELATED"/>
    <property type="match status" value="1"/>
</dbReference>
<protein>
    <submittedName>
        <fullName evidence="3">Response regulator</fullName>
    </submittedName>
</protein>
<dbReference type="InterPro" id="IPR011006">
    <property type="entry name" value="CheY-like_superfamily"/>
</dbReference>
<name>A0A1Z3HRL1_9CYAN</name>